<comment type="catalytic activity">
    <reaction evidence="22">
        <text>dodecanoate + NADH + 2 H(+) = dodecanal + NAD(+) + H2O</text>
        <dbReference type="Rhea" id="RHEA:44168"/>
        <dbReference type="ChEBI" id="CHEBI:15377"/>
        <dbReference type="ChEBI" id="CHEBI:15378"/>
        <dbReference type="ChEBI" id="CHEBI:18262"/>
        <dbReference type="ChEBI" id="CHEBI:27836"/>
        <dbReference type="ChEBI" id="CHEBI:57540"/>
        <dbReference type="ChEBI" id="CHEBI:57945"/>
    </reaction>
</comment>
<dbReference type="InterPro" id="IPR016163">
    <property type="entry name" value="Ald_DH_C"/>
</dbReference>
<evidence type="ECO:0000256" key="3">
    <source>
        <dbReference type="ARBA" id="ARBA00009986"/>
    </source>
</evidence>
<evidence type="ECO:0000256" key="26">
    <source>
        <dbReference type="ARBA" id="ARBA00048826"/>
    </source>
</evidence>
<evidence type="ECO:0000256" key="27">
    <source>
        <dbReference type="ARBA" id="ARBA00048895"/>
    </source>
</evidence>
<comment type="catalytic activity">
    <reaction evidence="21">
        <text>tetradecanal + NAD(+) + H2O = tetradecanoate + NADH + 2 H(+)</text>
        <dbReference type="Rhea" id="RHEA:44172"/>
        <dbReference type="ChEBI" id="CHEBI:15377"/>
        <dbReference type="ChEBI" id="CHEBI:15378"/>
        <dbReference type="ChEBI" id="CHEBI:30807"/>
        <dbReference type="ChEBI" id="CHEBI:57540"/>
        <dbReference type="ChEBI" id="CHEBI:57945"/>
        <dbReference type="ChEBI" id="CHEBI:84067"/>
    </reaction>
</comment>
<dbReference type="GO" id="GO:0120553">
    <property type="term" value="F:farnesal dehydrogenase (NAD+) activity"/>
    <property type="evidence" value="ECO:0007669"/>
    <property type="project" value="UniProtKB-EC"/>
</dbReference>
<evidence type="ECO:0000256" key="14">
    <source>
        <dbReference type="ARBA" id="ARBA00024226"/>
    </source>
</evidence>
<comment type="catalytic activity">
    <reaction evidence="20">
        <text>(2E,6E)-farnesal + NAD(+) + H2O = (2E,6E)-farnesoate + NADH + 2 H(+)</text>
        <dbReference type="Rhea" id="RHEA:24216"/>
        <dbReference type="ChEBI" id="CHEBI:15377"/>
        <dbReference type="ChEBI" id="CHEBI:15378"/>
        <dbReference type="ChEBI" id="CHEBI:15894"/>
        <dbReference type="ChEBI" id="CHEBI:57540"/>
        <dbReference type="ChEBI" id="CHEBI:57945"/>
        <dbReference type="ChEBI" id="CHEBI:83276"/>
        <dbReference type="EC" id="1.2.1.94"/>
    </reaction>
</comment>
<dbReference type="Pfam" id="PF00171">
    <property type="entry name" value="Aldedh"/>
    <property type="match status" value="1"/>
</dbReference>
<dbReference type="PANTHER" id="PTHR43570">
    <property type="entry name" value="ALDEHYDE DEHYDROGENASE"/>
    <property type="match status" value="1"/>
</dbReference>
<evidence type="ECO:0000256" key="19">
    <source>
        <dbReference type="ARBA" id="ARBA00047531"/>
    </source>
</evidence>
<keyword evidence="11 32" id="KW-0560">Oxidoreductase</keyword>
<evidence type="ECO:0000313" key="35">
    <source>
        <dbReference type="Proteomes" id="UP001221898"/>
    </source>
</evidence>
<evidence type="ECO:0000256" key="18">
    <source>
        <dbReference type="ARBA" id="ARBA00047498"/>
    </source>
</evidence>
<evidence type="ECO:0000256" key="29">
    <source>
        <dbReference type="ARBA" id="ARBA00049148"/>
    </source>
</evidence>
<proteinExistence type="inferred from homology"/>
<comment type="catalytic activity">
    <reaction evidence="19">
        <text>heptanal + NAD(+) + H2O = heptanoate + NADH + 2 H(+)</text>
        <dbReference type="Rhea" id="RHEA:44108"/>
        <dbReference type="ChEBI" id="CHEBI:15377"/>
        <dbReference type="ChEBI" id="CHEBI:15378"/>
        <dbReference type="ChEBI" id="CHEBI:32362"/>
        <dbReference type="ChEBI" id="CHEBI:34787"/>
        <dbReference type="ChEBI" id="CHEBI:57540"/>
        <dbReference type="ChEBI" id="CHEBI:57945"/>
    </reaction>
</comment>
<dbReference type="PROSITE" id="PS00687">
    <property type="entry name" value="ALDEHYDE_DEHYDR_GLU"/>
    <property type="match status" value="1"/>
</dbReference>
<evidence type="ECO:0000256" key="7">
    <source>
        <dbReference type="ARBA" id="ARBA00022824"/>
    </source>
</evidence>
<feature type="active site" evidence="31">
    <location>
        <position position="61"/>
    </location>
</feature>
<comment type="catalytic activity">
    <reaction evidence="18">
        <text>2,6,10,14-tetramethylpentadecanal + NAD(+) + H2O = 2,6,10,14-tetramethylpentadecanoate + NADH + 2 H(+)</text>
        <dbReference type="Rhea" id="RHEA:44016"/>
        <dbReference type="ChEBI" id="CHEBI:15377"/>
        <dbReference type="ChEBI" id="CHEBI:15378"/>
        <dbReference type="ChEBI" id="CHEBI:49189"/>
        <dbReference type="ChEBI" id="CHEBI:57540"/>
        <dbReference type="ChEBI" id="CHEBI:57945"/>
        <dbReference type="ChEBI" id="CHEBI:77268"/>
    </reaction>
</comment>
<evidence type="ECO:0000256" key="21">
    <source>
        <dbReference type="ARBA" id="ARBA00047959"/>
    </source>
</evidence>
<comment type="catalytic activity">
    <reaction evidence="28">
        <text>decanal + NAD(+) + H2O = decanoate + NADH + 2 H(+)</text>
        <dbReference type="Rhea" id="RHEA:44104"/>
        <dbReference type="ChEBI" id="CHEBI:15377"/>
        <dbReference type="ChEBI" id="CHEBI:15378"/>
        <dbReference type="ChEBI" id="CHEBI:27689"/>
        <dbReference type="ChEBI" id="CHEBI:31457"/>
        <dbReference type="ChEBI" id="CHEBI:57540"/>
        <dbReference type="ChEBI" id="CHEBI:57945"/>
    </reaction>
</comment>
<comment type="catalytic activity">
    <reaction evidence="25">
        <text>octanal + NAD(+) + H2O = octanoate + NADH + 2 H(+)</text>
        <dbReference type="Rhea" id="RHEA:44100"/>
        <dbReference type="ChEBI" id="CHEBI:15377"/>
        <dbReference type="ChEBI" id="CHEBI:15378"/>
        <dbReference type="ChEBI" id="CHEBI:17935"/>
        <dbReference type="ChEBI" id="CHEBI:25646"/>
        <dbReference type="ChEBI" id="CHEBI:57540"/>
        <dbReference type="ChEBI" id="CHEBI:57945"/>
    </reaction>
</comment>
<evidence type="ECO:0000256" key="5">
    <source>
        <dbReference type="ARBA" id="ARBA00022553"/>
    </source>
</evidence>
<dbReference type="FunFam" id="3.40.309.10:FF:000003">
    <property type="entry name" value="Aldehyde dehydrogenase"/>
    <property type="match status" value="1"/>
</dbReference>
<keyword evidence="7" id="KW-0256">Endoplasmic reticulum</keyword>
<dbReference type="GO" id="GO:0005789">
    <property type="term" value="C:endoplasmic reticulum membrane"/>
    <property type="evidence" value="ECO:0007669"/>
    <property type="project" value="UniProtKB-SubCell"/>
</dbReference>
<dbReference type="Gene3D" id="3.40.309.10">
    <property type="entry name" value="Aldehyde Dehydrogenase, Chain A, domain 2"/>
    <property type="match status" value="1"/>
</dbReference>
<dbReference type="Gene3D" id="3.40.605.10">
    <property type="entry name" value="Aldehyde Dehydrogenase, Chain A, domain 1"/>
    <property type="match status" value="1"/>
</dbReference>
<evidence type="ECO:0000256" key="1">
    <source>
        <dbReference type="ARBA" id="ARBA00004131"/>
    </source>
</evidence>
<comment type="catalytic activity">
    <reaction evidence="26">
        <text>(2E)-hexadecenal + NAD(+) + H2O = (E)-hexadec-2-enoate + NADH + 2 H(+)</text>
        <dbReference type="Rhea" id="RHEA:36135"/>
        <dbReference type="ChEBI" id="CHEBI:15377"/>
        <dbReference type="ChEBI" id="CHEBI:15378"/>
        <dbReference type="ChEBI" id="CHEBI:17585"/>
        <dbReference type="ChEBI" id="CHEBI:57540"/>
        <dbReference type="ChEBI" id="CHEBI:57945"/>
        <dbReference type="ChEBI" id="CHEBI:72745"/>
    </reaction>
</comment>
<keyword evidence="8" id="KW-0276">Fatty acid metabolism</keyword>
<evidence type="ECO:0000256" key="16">
    <source>
        <dbReference type="ARBA" id="ARBA00039622"/>
    </source>
</evidence>
<evidence type="ECO:0000256" key="24">
    <source>
        <dbReference type="ARBA" id="ARBA00048648"/>
    </source>
</evidence>
<dbReference type="EC" id="1.2.1.94" evidence="15"/>
<dbReference type="InterPro" id="IPR016161">
    <property type="entry name" value="Ald_DH/histidinol_DH"/>
</dbReference>
<evidence type="ECO:0000259" key="33">
    <source>
        <dbReference type="Pfam" id="PF00171"/>
    </source>
</evidence>
<dbReference type="InterPro" id="IPR029510">
    <property type="entry name" value="Ald_DH_CS_GLU"/>
</dbReference>
<keyword evidence="6" id="KW-0812">Transmembrane</keyword>
<organism evidence="34 35">
    <name type="scientific">Aldrovandia affinis</name>
    <dbReference type="NCBI Taxonomy" id="143900"/>
    <lineage>
        <taxon>Eukaryota</taxon>
        <taxon>Metazoa</taxon>
        <taxon>Chordata</taxon>
        <taxon>Craniata</taxon>
        <taxon>Vertebrata</taxon>
        <taxon>Euteleostomi</taxon>
        <taxon>Actinopterygii</taxon>
        <taxon>Neopterygii</taxon>
        <taxon>Teleostei</taxon>
        <taxon>Notacanthiformes</taxon>
        <taxon>Halosauridae</taxon>
        <taxon>Aldrovandia</taxon>
    </lineage>
</organism>
<dbReference type="EC" id="1.2.1.3" evidence="14"/>
<dbReference type="Proteomes" id="UP001221898">
    <property type="component" value="Unassembled WGS sequence"/>
</dbReference>
<dbReference type="EMBL" id="JAINUG010000149">
    <property type="protein sequence ID" value="KAJ8392166.1"/>
    <property type="molecule type" value="Genomic_DNA"/>
</dbReference>
<evidence type="ECO:0000256" key="30">
    <source>
        <dbReference type="ARBA" id="ARBA00049194"/>
    </source>
</evidence>
<evidence type="ECO:0000256" key="2">
    <source>
        <dbReference type="ARBA" id="ARBA00004524"/>
    </source>
</evidence>
<keyword evidence="13" id="KW-0472">Membrane</keyword>
<name>A0AAD7S027_9TELE</name>
<evidence type="ECO:0000256" key="23">
    <source>
        <dbReference type="ARBA" id="ARBA00048607"/>
    </source>
</evidence>
<evidence type="ECO:0000256" key="31">
    <source>
        <dbReference type="PROSITE-ProRule" id="PRU10007"/>
    </source>
</evidence>
<comment type="subcellular location">
    <subcellularLocation>
        <location evidence="1">Endoplasmic reticulum membrane</location>
        <topology evidence="1">Single-pass membrane protein</topology>
        <orientation evidence="1">Cytoplasmic side</orientation>
    </subcellularLocation>
    <subcellularLocation>
        <location evidence="2">Microsome membrane</location>
    </subcellularLocation>
</comment>
<keyword evidence="12" id="KW-0443">Lipid metabolism</keyword>
<dbReference type="InterPro" id="IPR012394">
    <property type="entry name" value="Aldehyde_DH_NAD(P)"/>
</dbReference>
<feature type="domain" description="Aldehyde dehydrogenase" evidence="33">
    <location>
        <begin position="10"/>
        <end position="275"/>
    </location>
</feature>
<keyword evidence="10" id="KW-1133">Transmembrane helix</keyword>
<comment type="similarity">
    <text evidence="3 32">Belongs to the aldehyde dehydrogenase family.</text>
</comment>
<keyword evidence="9" id="KW-0492">Microsome</keyword>
<evidence type="ECO:0000256" key="11">
    <source>
        <dbReference type="ARBA" id="ARBA00023002"/>
    </source>
</evidence>
<accession>A0AAD7S027</accession>
<comment type="caution">
    <text evidence="34">The sequence shown here is derived from an EMBL/GenBank/DDBJ whole genome shotgun (WGS) entry which is preliminary data.</text>
</comment>
<dbReference type="GO" id="GO:0006631">
    <property type="term" value="P:fatty acid metabolic process"/>
    <property type="evidence" value="ECO:0007669"/>
    <property type="project" value="UniProtKB-KW"/>
</dbReference>
<keyword evidence="35" id="KW-1185">Reference proteome</keyword>
<evidence type="ECO:0000256" key="22">
    <source>
        <dbReference type="ARBA" id="ARBA00048322"/>
    </source>
</evidence>
<dbReference type="InterPro" id="IPR015590">
    <property type="entry name" value="Aldehyde_DH_dom"/>
</dbReference>
<dbReference type="AlphaFoldDB" id="A0AAD7S027"/>
<evidence type="ECO:0000256" key="4">
    <source>
        <dbReference type="ARBA" id="ARBA00011738"/>
    </source>
</evidence>
<comment type="catalytic activity">
    <reaction evidence="23">
        <text>22-oxodocosanoate + NAD(+) + H2O = docosanedioate + NADH + 2 H(+)</text>
        <dbReference type="Rhea" id="RHEA:39015"/>
        <dbReference type="ChEBI" id="CHEBI:15377"/>
        <dbReference type="ChEBI" id="CHEBI:15378"/>
        <dbReference type="ChEBI" id="CHEBI:57540"/>
        <dbReference type="ChEBI" id="CHEBI:57945"/>
        <dbReference type="ChEBI" id="CHEBI:76298"/>
        <dbReference type="ChEBI" id="CHEBI:76299"/>
    </reaction>
</comment>
<evidence type="ECO:0000256" key="6">
    <source>
        <dbReference type="ARBA" id="ARBA00022692"/>
    </source>
</evidence>
<dbReference type="InterPro" id="IPR016160">
    <property type="entry name" value="Ald_DH_CS_CYS"/>
</dbReference>
<dbReference type="PROSITE" id="PS00070">
    <property type="entry name" value="ALDEHYDE_DEHYDR_CYS"/>
    <property type="match status" value="1"/>
</dbReference>
<evidence type="ECO:0000256" key="9">
    <source>
        <dbReference type="ARBA" id="ARBA00022848"/>
    </source>
</evidence>
<dbReference type="SUPFAM" id="SSF53720">
    <property type="entry name" value="ALDH-like"/>
    <property type="match status" value="1"/>
</dbReference>
<dbReference type="GO" id="GO:0004028">
    <property type="term" value="F:3-chloroallyl aldehyde dehydrogenase activity"/>
    <property type="evidence" value="ECO:0007669"/>
    <property type="project" value="TreeGrafter"/>
</dbReference>
<comment type="subunit">
    <text evidence="4">Homodimer.</text>
</comment>
<dbReference type="PANTHER" id="PTHR43570:SF9">
    <property type="entry name" value="ALDEHYDE DEHYDROGENASE FAMILY 3 MEMBER A2"/>
    <property type="match status" value="1"/>
</dbReference>
<reference evidence="34" key="1">
    <citation type="journal article" date="2023" name="Science">
        <title>Genome structures resolve the early diversification of teleost fishes.</title>
        <authorList>
            <person name="Parey E."/>
            <person name="Louis A."/>
            <person name="Montfort J."/>
            <person name="Bouchez O."/>
            <person name="Roques C."/>
            <person name="Iampietro C."/>
            <person name="Lluch J."/>
            <person name="Castinel A."/>
            <person name="Donnadieu C."/>
            <person name="Desvignes T."/>
            <person name="Floi Bucao C."/>
            <person name="Jouanno E."/>
            <person name="Wen M."/>
            <person name="Mejri S."/>
            <person name="Dirks R."/>
            <person name="Jansen H."/>
            <person name="Henkel C."/>
            <person name="Chen W.J."/>
            <person name="Zahm M."/>
            <person name="Cabau C."/>
            <person name="Klopp C."/>
            <person name="Thompson A.W."/>
            <person name="Robinson-Rechavi M."/>
            <person name="Braasch I."/>
            <person name="Lecointre G."/>
            <person name="Bobe J."/>
            <person name="Postlethwait J.H."/>
            <person name="Berthelot C."/>
            <person name="Roest Crollius H."/>
            <person name="Guiguen Y."/>
        </authorList>
    </citation>
    <scope>NUCLEOTIDE SEQUENCE</scope>
    <source>
        <strain evidence="34">NC1722</strain>
    </source>
</reference>
<dbReference type="GO" id="GO:0006081">
    <property type="term" value="P:aldehyde metabolic process"/>
    <property type="evidence" value="ECO:0007669"/>
    <property type="project" value="InterPro"/>
</dbReference>
<dbReference type="InterPro" id="IPR016162">
    <property type="entry name" value="Ald_DH_N"/>
</dbReference>
<keyword evidence="5" id="KW-0597">Phosphoprotein</keyword>
<evidence type="ECO:0000256" key="15">
    <source>
        <dbReference type="ARBA" id="ARBA00039117"/>
    </source>
</evidence>
<gene>
    <name evidence="34" type="ORF">AAFF_G00079720</name>
</gene>
<comment type="catalytic activity">
    <reaction evidence="24">
        <text>octadecanal + NAD(+) + H2O = octadecanoate + NADH + 2 H(+)</text>
        <dbReference type="Rhea" id="RHEA:44020"/>
        <dbReference type="ChEBI" id="CHEBI:15377"/>
        <dbReference type="ChEBI" id="CHEBI:15378"/>
        <dbReference type="ChEBI" id="CHEBI:17034"/>
        <dbReference type="ChEBI" id="CHEBI:25629"/>
        <dbReference type="ChEBI" id="CHEBI:57540"/>
        <dbReference type="ChEBI" id="CHEBI:57945"/>
    </reaction>
</comment>
<sequence length="331" mass="36494">MQKLLPLYLDQEMYPVVTGGVPETQELLRQHFDHIFYTGSSAVGKLVMEAAAHHLTPVTLELGGKSPCYIHKDCDITVACRRITWGKFENCGQTCIAPDYILCEPDIQDRVVEEIRKSVQEFYTDDPKAFSDYGRIINVSHFRRVMGLMAGCTVAFGGASDESQLYIAPTVLTDVMPDSKIMQEEIFGPLLPIVTVSGVDEAIRFINKREKPLALYVFSSSSKLIKRFITETSSGGLLANDCIMHYTISALPFGGVGNSGMGRYHGKHTFDQLSHLRGCMVKSLSMESVNSMRYPPHTPAKLRLARLLILGRLGVAAHPGPAGLTLVIIGE</sequence>
<protein>
    <recommendedName>
        <fullName evidence="16">Aldehyde dehydrogenase family 3 member A2</fullName>
        <ecNumber evidence="14">1.2.1.3</ecNumber>
        <ecNumber evidence="15">1.2.1.94</ecNumber>
    </recommendedName>
    <alternativeName>
        <fullName evidence="17">Fatty aldehyde dehydrogenase</fullName>
    </alternativeName>
</protein>
<comment type="catalytic activity">
    <reaction evidence="29">
        <text>hexadecanoate + NADH + 2 H(+) = hexadecanal + NAD(+) + H2O</text>
        <dbReference type="Rhea" id="RHEA:33739"/>
        <dbReference type="ChEBI" id="CHEBI:7896"/>
        <dbReference type="ChEBI" id="CHEBI:15377"/>
        <dbReference type="ChEBI" id="CHEBI:15378"/>
        <dbReference type="ChEBI" id="CHEBI:17600"/>
        <dbReference type="ChEBI" id="CHEBI:57540"/>
        <dbReference type="ChEBI" id="CHEBI:57945"/>
    </reaction>
</comment>
<evidence type="ECO:0000256" key="17">
    <source>
        <dbReference type="ARBA" id="ARBA00042336"/>
    </source>
</evidence>
<evidence type="ECO:0000256" key="12">
    <source>
        <dbReference type="ARBA" id="ARBA00023098"/>
    </source>
</evidence>
<evidence type="ECO:0000256" key="25">
    <source>
        <dbReference type="ARBA" id="ARBA00048806"/>
    </source>
</evidence>
<comment type="catalytic activity">
    <reaction evidence="27">
        <text>a fatty aldehyde + NAD(+) + H2O = a fatty acid + NADH + 2 H(+)</text>
        <dbReference type="Rhea" id="RHEA:49832"/>
        <dbReference type="ChEBI" id="CHEBI:15377"/>
        <dbReference type="ChEBI" id="CHEBI:15378"/>
        <dbReference type="ChEBI" id="CHEBI:28868"/>
        <dbReference type="ChEBI" id="CHEBI:35746"/>
        <dbReference type="ChEBI" id="CHEBI:57540"/>
        <dbReference type="ChEBI" id="CHEBI:57945"/>
    </reaction>
</comment>
<evidence type="ECO:0000313" key="34">
    <source>
        <dbReference type="EMBL" id="KAJ8392166.1"/>
    </source>
</evidence>
<evidence type="ECO:0000256" key="8">
    <source>
        <dbReference type="ARBA" id="ARBA00022832"/>
    </source>
</evidence>
<comment type="catalytic activity">
    <reaction evidence="30">
        <text>an aldehyde + NAD(+) + H2O = a carboxylate + NADH + 2 H(+)</text>
        <dbReference type="Rhea" id="RHEA:16185"/>
        <dbReference type="ChEBI" id="CHEBI:15377"/>
        <dbReference type="ChEBI" id="CHEBI:15378"/>
        <dbReference type="ChEBI" id="CHEBI:17478"/>
        <dbReference type="ChEBI" id="CHEBI:29067"/>
        <dbReference type="ChEBI" id="CHEBI:57540"/>
        <dbReference type="ChEBI" id="CHEBI:57945"/>
        <dbReference type="EC" id="1.2.1.3"/>
    </reaction>
</comment>
<evidence type="ECO:0000256" key="13">
    <source>
        <dbReference type="ARBA" id="ARBA00023136"/>
    </source>
</evidence>
<evidence type="ECO:0000256" key="10">
    <source>
        <dbReference type="ARBA" id="ARBA00022989"/>
    </source>
</evidence>
<evidence type="ECO:0000256" key="32">
    <source>
        <dbReference type="RuleBase" id="RU003345"/>
    </source>
</evidence>
<evidence type="ECO:0000256" key="28">
    <source>
        <dbReference type="ARBA" id="ARBA00048972"/>
    </source>
</evidence>
<evidence type="ECO:0000256" key="20">
    <source>
        <dbReference type="ARBA" id="ARBA00047920"/>
    </source>
</evidence>